<dbReference type="Proteomes" id="UP000008798">
    <property type="component" value="Chromosome"/>
</dbReference>
<dbReference type="EMBL" id="FP929038">
    <property type="protein sequence ID" value="CBK80839.1"/>
    <property type="molecule type" value="Genomic_DNA"/>
</dbReference>
<dbReference type="PATRIC" id="fig|717962.3.peg.2022"/>
<reference evidence="2 3" key="1">
    <citation type="submission" date="2010-03" db="EMBL/GenBank/DDBJ databases">
        <title>The genome sequence of Coprococcus catus GD/7.</title>
        <authorList>
            <consortium name="metaHIT consortium -- http://www.metahit.eu/"/>
            <person name="Pajon A."/>
            <person name="Turner K."/>
            <person name="Parkhill J."/>
            <person name="Duncan S."/>
            <person name="Flint H."/>
        </authorList>
    </citation>
    <scope>NUCLEOTIDE SEQUENCE [LARGE SCALE GENOMIC DNA]</scope>
    <source>
        <strain evidence="2 3">GD/7</strain>
    </source>
</reference>
<evidence type="ECO:0000256" key="1">
    <source>
        <dbReference type="SAM" id="MobiDB-lite"/>
    </source>
</evidence>
<dbReference type="STRING" id="717962.CC1_21320"/>
<reference evidence="2 3" key="2">
    <citation type="submission" date="2010-03" db="EMBL/GenBank/DDBJ databases">
        <authorList>
            <person name="Pajon A."/>
        </authorList>
    </citation>
    <scope>NUCLEOTIDE SEQUENCE [LARGE SCALE GENOMIC DNA]</scope>
    <source>
        <strain evidence="2 3">GD/7</strain>
    </source>
</reference>
<dbReference type="RefSeq" id="WP_015514407.1">
    <property type="nucleotide sequence ID" value="NC_021009.1"/>
</dbReference>
<protein>
    <submittedName>
        <fullName evidence="2">Uncharacterized protein</fullName>
    </submittedName>
</protein>
<accession>D4J918</accession>
<dbReference type="AlphaFoldDB" id="D4J918"/>
<dbReference type="KEGG" id="cct:CC1_21320"/>
<organism evidence="2 3">
    <name type="scientific">Coprococcus catus GD/7</name>
    <dbReference type="NCBI Taxonomy" id="717962"/>
    <lineage>
        <taxon>Bacteria</taxon>
        <taxon>Bacillati</taxon>
        <taxon>Bacillota</taxon>
        <taxon>Clostridia</taxon>
        <taxon>Lachnospirales</taxon>
        <taxon>Lachnospiraceae</taxon>
        <taxon>Coprococcus</taxon>
    </lineage>
</organism>
<proteinExistence type="predicted"/>
<evidence type="ECO:0000313" key="2">
    <source>
        <dbReference type="EMBL" id="CBK80839.1"/>
    </source>
</evidence>
<sequence length="330" mass="36878">MFNGFRDLVPGASGEITVLVKNISTMKMKNGDRCQKISVRDVDGMEMTFMKFDGLMNIELPAVMTLDIDCTPKDSGILPKITGFNLAENVDASYFKPHAKIDPEKGWKMVNYYIKQLDDSTKVIVKEMLTGITKEYTTRAFGESGPFARKSGALEATLKLARMAEKATDIYGFNKSILMAGALLYYVGNVLTMNTDYSASKYQTLCGSNALAYQRLMYKMSLLRNNEEKKESAKLVKDEDIDLLANILLSKNSRYNDEASPAPAIPEALCLLHLNRLICDLDRMDDVLNATESGNVSGEYRGYRRAYKSGCMEKEEDEPVQDTGKEEQNG</sequence>
<gene>
    <name evidence="2" type="ORF">CC1_21320</name>
</gene>
<dbReference type="HOGENOM" id="CLU_841215_0_0_9"/>
<evidence type="ECO:0000313" key="3">
    <source>
        <dbReference type="Proteomes" id="UP000008798"/>
    </source>
</evidence>
<name>D4J918_9FIRM</name>
<feature type="region of interest" description="Disordered" evidence="1">
    <location>
        <begin position="311"/>
        <end position="330"/>
    </location>
</feature>